<dbReference type="Proteomes" id="UP000019374">
    <property type="component" value="Unassembled WGS sequence"/>
</dbReference>
<reference evidence="3 4" key="1">
    <citation type="journal article" date="2013" name="Chin. Sci. Bull.">
        <title>Genome survey uncovers the secrets of sex and lifestyle in caterpillar fungus.</title>
        <authorList>
            <person name="Hu X."/>
            <person name="Zhang Y."/>
            <person name="Xiao G."/>
            <person name="Zheng P."/>
            <person name="Xia Y."/>
            <person name="Zhang X."/>
            <person name="St Leger R.J."/>
            <person name="Liu X."/>
            <person name="Wang C."/>
        </authorList>
    </citation>
    <scope>NUCLEOTIDE SEQUENCE [LARGE SCALE GENOMIC DNA]</scope>
    <source>
        <strain evidence="4">Co18 / CGMCC 3.14243</strain>
        <tissue evidence="3">Fruit-body</tissue>
    </source>
</reference>
<keyword evidence="2" id="KW-0732">Signal</keyword>
<dbReference type="HOGENOM" id="CLU_927808_0_0_1"/>
<name>T5A471_OPHSC</name>
<protein>
    <submittedName>
        <fullName evidence="3">Uncharacterized protein</fullName>
    </submittedName>
</protein>
<evidence type="ECO:0000313" key="3">
    <source>
        <dbReference type="EMBL" id="EQL00255.1"/>
    </source>
</evidence>
<feature type="signal peptide" evidence="2">
    <location>
        <begin position="1"/>
        <end position="16"/>
    </location>
</feature>
<organism evidence="3 4">
    <name type="scientific">Ophiocordyceps sinensis (strain Co18 / CGMCC 3.14243)</name>
    <name type="common">Yarsagumba caterpillar fungus</name>
    <name type="synonym">Hirsutella sinensis</name>
    <dbReference type="NCBI Taxonomy" id="911162"/>
    <lineage>
        <taxon>Eukaryota</taxon>
        <taxon>Fungi</taxon>
        <taxon>Dikarya</taxon>
        <taxon>Ascomycota</taxon>
        <taxon>Pezizomycotina</taxon>
        <taxon>Sordariomycetes</taxon>
        <taxon>Hypocreomycetidae</taxon>
        <taxon>Hypocreales</taxon>
        <taxon>Ophiocordycipitaceae</taxon>
        <taxon>Ophiocordyceps</taxon>
    </lineage>
</organism>
<evidence type="ECO:0000256" key="1">
    <source>
        <dbReference type="SAM" id="MobiDB-lite"/>
    </source>
</evidence>
<feature type="chain" id="PRO_5004596640" evidence="2">
    <location>
        <begin position="17"/>
        <end position="300"/>
    </location>
</feature>
<evidence type="ECO:0000313" key="4">
    <source>
        <dbReference type="Proteomes" id="UP000019374"/>
    </source>
</evidence>
<evidence type="ECO:0000256" key="2">
    <source>
        <dbReference type="SAM" id="SignalP"/>
    </source>
</evidence>
<feature type="region of interest" description="Disordered" evidence="1">
    <location>
        <begin position="264"/>
        <end position="300"/>
    </location>
</feature>
<proteinExistence type="predicted"/>
<feature type="compositionally biased region" description="Basic and acidic residues" evidence="1">
    <location>
        <begin position="266"/>
        <end position="300"/>
    </location>
</feature>
<dbReference type="EMBL" id="KE652875">
    <property type="protein sequence ID" value="EQL00255.1"/>
    <property type="molecule type" value="Genomic_DNA"/>
</dbReference>
<dbReference type="AlphaFoldDB" id="T5A471"/>
<sequence length="300" mass="34553">MIVHLCVLVLLAWADGARPPQQRTPGLRKGSTSRALKFKAQIERSVKVKDMAQAYVMTGEKFQKPCRNDYIDDEESKEKCREVHYYTRNMLSSRQLKITAWPEVNIEQHVQTGERQQTMQLQGSTEILDSIPQGWNIALNGTVGRLGEVKGSAYYRKKGKSTLRRTVTRGRRKAFTCPPWHRCYLETWTWHVRVSGTCQRLPRLFCGKEVQVCYSEEDLVCPAYKRFFHEVCDESLENKMLCNVTLPLFYVNKAAETSFMAAKTQRGSEDTRCRAEKTETGSEDTRCRAEKTETGSEDTR</sequence>
<dbReference type="OrthoDB" id="4928074at2759"/>
<gene>
    <name evidence="3" type="ORF">OCS_04031</name>
</gene>
<accession>T5A471</accession>